<dbReference type="AlphaFoldDB" id="A0A8J6NDT8"/>
<sequence length="258" mass="28696">MFKKENTHRILNAWKRLLIAYLLSFAASTLIAHILVQFLDINPETIFEISTKRLSYAIPLFDAGSKMGIDSGILLFVWNAAGALATISFIYTVALLNPHKVDFFPQGIRKLFCGKTKMKLLCFLPGCLKIEEEAMRRAYVWLMVPLLGMILLGIESGLSASTASYIFDSYTIGFISMLPHGIIEIPTISLAGAVTFSAHLLLKEKVKSNMTAEIFSKIETYRKNIPIQAIAFSVIFCLFIAGLVEAHITQKIISNLAQ</sequence>
<reference evidence="2 3" key="1">
    <citation type="submission" date="2020-08" db="EMBL/GenBank/DDBJ databases">
        <title>Bridging the membrane lipid divide: bacteria of the FCB group superphylum have the potential to synthesize archaeal ether lipids.</title>
        <authorList>
            <person name="Villanueva L."/>
            <person name="Von Meijenfeldt F.A.B."/>
            <person name="Westbye A.B."/>
            <person name="Yadav S."/>
            <person name="Hopmans E.C."/>
            <person name="Dutilh B.E."/>
            <person name="Sinninghe Damste J.S."/>
        </authorList>
    </citation>
    <scope>NUCLEOTIDE SEQUENCE [LARGE SCALE GENOMIC DNA]</scope>
    <source>
        <strain evidence="2">NIOZ-UU47</strain>
    </source>
</reference>
<dbReference type="EMBL" id="JACNJZ010000060">
    <property type="protein sequence ID" value="MBC8316903.1"/>
    <property type="molecule type" value="Genomic_DNA"/>
</dbReference>
<evidence type="ECO:0000313" key="3">
    <source>
        <dbReference type="Proteomes" id="UP000614424"/>
    </source>
</evidence>
<keyword evidence="1" id="KW-0812">Transmembrane</keyword>
<evidence type="ECO:0000313" key="2">
    <source>
        <dbReference type="EMBL" id="MBC8316903.1"/>
    </source>
</evidence>
<gene>
    <name evidence="2" type="ORF">H8E41_03290</name>
</gene>
<accession>A0A8J6NDT8</accession>
<dbReference type="Proteomes" id="UP000614424">
    <property type="component" value="Unassembled WGS sequence"/>
</dbReference>
<proteinExistence type="predicted"/>
<name>A0A8J6NDT8_9BACT</name>
<feature type="transmembrane region" description="Helical" evidence="1">
    <location>
        <begin position="225"/>
        <end position="244"/>
    </location>
</feature>
<protein>
    <submittedName>
        <fullName evidence="2">Stage II sporulation protein M</fullName>
    </submittedName>
</protein>
<feature type="transmembrane region" description="Helical" evidence="1">
    <location>
        <begin position="73"/>
        <end position="96"/>
    </location>
</feature>
<keyword evidence="1" id="KW-0472">Membrane</keyword>
<organism evidence="2 3">
    <name type="scientific">Candidatus Desulfobia pelagia</name>
    <dbReference type="NCBI Taxonomy" id="2841692"/>
    <lineage>
        <taxon>Bacteria</taxon>
        <taxon>Pseudomonadati</taxon>
        <taxon>Thermodesulfobacteriota</taxon>
        <taxon>Desulfobulbia</taxon>
        <taxon>Desulfobulbales</taxon>
        <taxon>Desulfobulbaceae</taxon>
        <taxon>Candidatus Desulfobia</taxon>
    </lineage>
</organism>
<keyword evidence="1" id="KW-1133">Transmembrane helix</keyword>
<comment type="caution">
    <text evidence="2">The sequence shown here is derived from an EMBL/GenBank/DDBJ whole genome shotgun (WGS) entry which is preliminary data.</text>
</comment>
<dbReference type="InterPro" id="IPR002798">
    <property type="entry name" value="SpoIIM-like"/>
</dbReference>
<feature type="transmembrane region" description="Helical" evidence="1">
    <location>
        <begin position="138"/>
        <end position="158"/>
    </location>
</feature>
<evidence type="ECO:0000256" key="1">
    <source>
        <dbReference type="SAM" id="Phobius"/>
    </source>
</evidence>
<feature type="transmembrane region" description="Helical" evidence="1">
    <location>
        <begin position="178"/>
        <end position="202"/>
    </location>
</feature>
<dbReference type="Pfam" id="PF01944">
    <property type="entry name" value="SpoIIM"/>
    <property type="match status" value="1"/>
</dbReference>
<feature type="transmembrane region" description="Helical" evidence="1">
    <location>
        <begin position="20"/>
        <end position="39"/>
    </location>
</feature>